<comment type="caution">
    <text evidence="1">The sequence shown here is derived from an EMBL/GenBank/DDBJ whole genome shotgun (WGS) entry which is preliminary data.</text>
</comment>
<dbReference type="AlphaFoldDB" id="A0A438FGA2"/>
<dbReference type="EMBL" id="QGNW01000913">
    <property type="protein sequence ID" value="RVW59007.1"/>
    <property type="molecule type" value="Genomic_DNA"/>
</dbReference>
<accession>A0A438FGA2</accession>
<dbReference type="Proteomes" id="UP000288805">
    <property type="component" value="Unassembled WGS sequence"/>
</dbReference>
<evidence type="ECO:0000313" key="1">
    <source>
        <dbReference type="EMBL" id="RVW59007.1"/>
    </source>
</evidence>
<reference evidence="1 2" key="1">
    <citation type="journal article" date="2018" name="PLoS Genet.">
        <title>Population sequencing reveals clonal diversity and ancestral inbreeding in the grapevine cultivar Chardonnay.</title>
        <authorList>
            <person name="Roach M.J."/>
            <person name="Johnson D.L."/>
            <person name="Bohlmann J."/>
            <person name="van Vuuren H.J."/>
            <person name="Jones S.J."/>
            <person name="Pretorius I.S."/>
            <person name="Schmidt S.A."/>
            <person name="Borneman A.R."/>
        </authorList>
    </citation>
    <scope>NUCLEOTIDE SEQUENCE [LARGE SCALE GENOMIC DNA]</scope>
    <source>
        <strain evidence="2">cv. Chardonnay</strain>
        <tissue evidence="1">Leaf</tissue>
    </source>
</reference>
<sequence>MAHAFRKRVKHRPLQKWDLVLRIFRGLIGDPRGKFRPSWSGPYVIQELTPKGAAWLTNLDGNQFLLPTNVDQLKKYYV</sequence>
<gene>
    <name evidence="1" type="ORF">CK203_106030</name>
</gene>
<protein>
    <submittedName>
        <fullName evidence="1">Uncharacterized protein</fullName>
    </submittedName>
</protein>
<proteinExistence type="predicted"/>
<evidence type="ECO:0000313" key="2">
    <source>
        <dbReference type="Proteomes" id="UP000288805"/>
    </source>
</evidence>
<name>A0A438FGA2_VITVI</name>
<organism evidence="1 2">
    <name type="scientific">Vitis vinifera</name>
    <name type="common">Grape</name>
    <dbReference type="NCBI Taxonomy" id="29760"/>
    <lineage>
        <taxon>Eukaryota</taxon>
        <taxon>Viridiplantae</taxon>
        <taxon>Streptophyta</taxon>
        <taxon>Embryophyta</taxon>
        <taxon>Tracheophyta</taxon>
        <taxon>Spermatophyta</taxon>
        <taxon>Magnoliopsida</taxon>
        <taxon>eudicotyledons</taxon>
        <taxon>Gunneridae</taxon>
        <taxon>Pentapetalae</taxon>
        <taxon>rosids</taxon>
        <taxon>Vitales</taxon>
        <taxon>Vitaceae</taxon>
        <taxon>Viteae</taxon>
        <taxon>Vitis</taxon>
    </lineage>
</organism>